<dbReference type="Pfam" id="PF04224">
    <property type="entry name" value="DUF417"/>
    <property type="match status" value="1"/>
</dbReference>
<organism evidence="1 2">
    <name type="scientific">Neisseria chenwenguii</name>
    <dbReference type="NCBI Taxonomy" id="1853278"/>
    <lineage>
        <taxon>Bacteria</taxon>
        <taxon>Pseudomonadati</taxon>
        <taxon>Pseudomonadota</taxon>
        <taxon>Betaproteobacteria</taxon>
        <taxon>Neisseriales</taxon>
        <taxon>Neisseriaceae</taxon>
        <taxon>Neisseria</taxon>
    </lineage>
</organism>
<dbReference type="RefSeq" id="WP_089036334.1">
    <property type="nucleotide sequence ID" value="NZ_CP022278.1"/>
</dbReference>
<gene>
    <name evidence="1" type="ORF">BG910_07645</name>
</gene>
<sequence length="150" mass="16550">MKTLCQRFQQSDIDIAVLRFSVIFIIALFGIYKWFDFEVEALKPLISGSWLNFLYTLFGFHGASYFLGVVEGIAYIALALGYVKPKIGVVGDLLVILIGVVTLSTLPQVGMDSFIVKDIILLGAGLVLLKHDFGKVKKAQVIPVVKNIVE</sequence>
<dbReference type="InterPro" id="IPR007339">
    <property type="entry name" value="RclC-like"/>
</dbReference>
<dbReference type="OrthoDB" id="1118972at2"/>
<dbReference type="EMBL" id="CP022278">
    <property type="protein sequence ID" value="ASK27633.1"/>
    <property type="molecule type" value="Genomic_DNA"/>
</dbReference>
<name>A0A220S2K8_9NEIS</name>
<keyword evidence="2" id="KW-1185">Reference proteome</keyword>
<dbReference type="KEGG" id="nei:BG910_07645"/>
<reference evidence="1 2" key="1">
    <citation type="submission" date="2017-06" db="EMBL/GenBank/DDBJ databases">
        <title>Neisseria chenwenguii sp. nov., isolated from the intestinal contents of Tibetan Plateau Pika in Yushu, Qinghai Province, China.</title>
        <authorList>
            <person name="Zhang G."/>
        </authorList>
    </citation>
    <scope>NUCLEOTIDE SEQUENCE [LARGE SCALE GENOMIC DNA]</scope>
    <source>
        <strain evidence="1 2">10023</strain>
    </source>
</reference>
<evidence type="ECO:0000313" key="1">
    <source>
        <dbReference type="EMBL" id="ASK27633.1"/>
    </source>
</evidence>
<proteinExistence type="predicted"/>
<dbReference type="AlphaFoldDB" id="A0A220S2K8"/>
<protein>
    <submittedName>
        <fullName evidence="1">Uncharacterized protein</fullName>
    </submittedName>
</protein>
<accession>A0A220S2K8</accession>
<dbReference type="Proteomes" id="UP000198238">
    <property type="component" value="Chromosome"/>
</dbReference>
<evidence type="ECO:0000313" key="2">
    <source>
        <dbReference type="Proteomes" id="UP000198238"/>
    </source>
</evidence>